<evidence type="ECO:0000256" key="1">
    <source>
        <dbReference type="SAM" id="Phobius"/>
    </source>
</evidence>
<proteinExistence type="predicted"/>
<sequence>MNSDEFSRIYSWIAMNIVHFPACARLHVRACGVSVMCVVVCVLCTYPLKKQPPNTIRR</sequence>
<keyword evidence="1" id="KW-1133">Transmembrane helix</keyword>
<keyword evidence="1" id="KW-0812">Transmembrane</keyword>
<accession>A0A4U6TAL1</accession>
<name>A0A4U6TAL1_SETVI</name>
<gene>
    <name evidence="2" type="ORF">SEVIR_8G012925v2</name>
</gene>
<dbReference type="AlphaFoldDB" id="A0A4U6TAL1"/>
<dbReference type="Proteomes" id="UP000298652">
    <property type="component" value="Chromosome 8"/>
</dbReference>
<dbReference type="EMBL" id="CM016559">
    <property type="protein sequence ID" value="TKV99029.1"/>
    <property type="molecule type" value="Genomic_DNA"/>
</dbReference>
<organism evidence="2 3">
    <name type="scientific">Setaria viridis</name>
    <name type="common">Green bristlegrass</name>
    <name type="synonym">Setaria italica subsp. viridis</name>
    <dbReference type="NCBI Taxonomy" id="4556"/>
    <lineage>
        <taxon>Eukaryota</taxon>
        <taxon>Viridiplantae</taxon>
        <taxon>Streptophyta</taxon>
        <taxon>Embryophyta</taxon>
        <taxon>Tracheophyta</taxon>
        <taxon>Spermatophyta</taxon>
        <taxon>Magnoliopsida</taxon>
        <taxon>Liliopsida</taxon>
        <taxon>Poales</taxon>
        <taxon>Poaceae</taxon>
        <taxon>PACMAD clade</taxon>
        <taxon>Panicoideae</taxon>
        <taxon>Panicodae</taxon>
        <taxon>Paniceae</taxon>
        <taxon>Cenchrinae</taxon>
        <taxon>Setaria</taxon>
    </lineage>
</organism>
<feature type="transmembrane region" description="Helical" evidence="1">
    <location>
        <begin position="26"/>
        <end position="48"/>
    </location>
</feature>
<keyword evidence="3" id="KW-1185">Reference proteome</keyword>
<keyword evidence="1" id="KW-0472">Membrane</keyword>
<dbReference type="Gramene" id="TKV99029">
    <property type="protein sequence ID" value="TKV99029"/>
    <property type="gene ID" value="SEVIR_8G012925v2"/>
</dbReference>
<evidence type="ECO:0000313" key="3">
    <source>
        <dbReference type="Proteomes" id="UP000298652"/>
    </source>
</evidence>
<protein>
    <submittedName>
        <fullName evidence="2">Uncharacterized protein</fullName>
    </submittedName>
</protein>
<reference evidence="2" key="1">
    <citation type="submission" date="2019-03" db="EMBL/GenBank/DDBJ databases">
        <title>WGS assembly of Setaria viridis.</title>
        <authorList>
            <person name="Huang P."/>
            <person name="Jenkins J."/>
            <person name="Grimwood J."/>
            <person name="Barry K."/>
            <person name="Healey A."/>
            <person name="Mamidi S."/>
            <person name="Sreedasyam A."/>
            <person name="Shu S."/>
            <person name="Feldman M."/>
            <person name="Wu J."/>
            <person name="Yu Y."/>
            <person name="Chen C."/>
            <person name="Johnson J."/>
            <person name="Rokhsar D."/>
            <person name="Baxter I."/>
            <person name="Schmutz J."/>
            <person name="Brutnell T."/>
            <person name="Kellogg E."/>
        </authorList>
    </citation>
    <scope>NUCLEOTIDE SEQUENCE [LARGE SCALE GENOMIC DNA]</scope>
</reference>
<evidence type="ECO:0000313" key="2">
    <source>
        <dbReference type="EMBL" id="TKV99029.1"/>
    </source>
</evidence>